<dbReference type="AlphaFoldDB" id="A0A1S1LFI9"/>
<dbReference type="PANTHER" id="PTHR42957:SF1">
    <property type="entry name" value="HELICASE MJ1565-RELATED"/>
    <property type="match status" value="1"/>
</dbReference>
<gene>
    <name evidence="4" type="ORF">BKG82_28385</name>
</gene>
<evidence type="ECO:0000313" key="5">
    <source>
        <dbReference type="Proteomes" id="UP000180043"/>
    </source>
</evidence>
<dbReference type="Pfam" id="PF01935">
    <property type="entry name" value="DUF87"/>
    <property type="match status" value="1"/>
</dbReference>
<protein>
    <recommendedName>
        <fullName evidence="3">Helicase HerA central domain-containing protein</fullName>
    </recommendedName>
</protein>
<feature type="domain" description="Helicase HerA central" evidence="3">
    <location>
        <begin position="18"/>
        <end position="70"/>
    </location>
</feature>
<dbReference type="EMBL" id="MLIQ01000049">
    <property type="protein sequence ID" value="OHU46103.1"/>
    <property type="molecule type" value="Genomic_DNA"/>
</dbReference>
<evidence type="ECO:0000259" key="3">
    <source>
        <dbReference type="Pfam" id="PF01935"/>
    </source>
</evidence>
<dbReference type="PANTHER" id="PTHR42957">
    <property type="entry name" value="HELICASE MJ1565-RELATED"/>
    <property type="match status" value="1"/>
</dbReference>
<proteinExistence type="predicted"/>
<evidence type="ECO:0000313" key="4">
    <source>
        <dbReference type="EMBL" id="OHU46103.1"/>
    </source>
</evidence>
<dbReference type="Gene3D" id="3.40.50.300">
    <property type="entry name" value="P-loop containing nucleotide triphosphate hydrolases"/>
    <property type="match status" value="1"/>
</dbReference>
<dbReference type="InterPro" id="IPR027417">
    <property type="entry name" value="P-loop_NTPase"/>
</dbReference>
<dbReference type="InterPro" id="IPR008571">
    <property type="entry name" value="HerA-like"/>
</dbReference>
<evidence type="ECO:0000256" key="1">
    <source>
        <dbReference type="SAM" id="Coils"/>
    </source>
</evidence>
<keyword evidence="1" id="KW-0175">Coiled coil</keyword>
<accession>A0A1S1LFI9</accession>
<dbReference type="SUPFAM" id="SSF52540">
    <property type="entry name" value="P-loop containing nucleoside triphosphate hydrolases"/>
    <property type="match status" value="1"/>
</dbReference>
<feature type="compositionally biased region" description="Low complexity" evidence="2">
    <location>
        <begin position="396"/>
        <end position="405"/>
    </location>
</feature>
<name>A0A1S1LFI9_MYCCH</name>
<feature type="coiled-coil region" evidence="1">
    <location>
        <begin position="320"/>
        <end position="361"/>
    </location>
</feature>
<evidence type="ECO:0000256" key="2">
    <source>
        <dbReference type="SAM" id="MobiDB-lite"/>
    </source>
</evidence>
<feature type="region of interest" description="Disordered" evidence="2">
    <location>
        <begin position="396"/>
        <end position="437"/>
    </location>
</feature>
<comment type="caution">
    <text evidence="4">The sequence shown here is derived from an EMBL/GenBank/DDBJ whole genome shotgun (WGS) entry which is preliminary data.</text>
</comment>
<reference evidence="4 5" key="1">
    <citation type="submission" date="2016-10" db="EMBL/GenBank/DDBJ databases">
        <title>Evaluation of Human, Veterinary and Environmental Mycobacterium chelonae Isolates by Core Genome Phylogenomic Analysis, Targeted Gene Comparison, and Anti-microbial Susceptibility Patterns: A Tale of Mistaken Identities.</title>
        <authorList>
            <person name="Fogelson S.B."/>
            <person name="Camus A.C."/>
            <person name="Lorenz W."/>
            <person name="Vasireddy R."/>
            <person name="Vasireddy S."/>
            <person name="Smith T."/>
            <person name="Brown-Elliott B.A."/>
            <person name="Wallace R.J.Jr."/>
            <person name="Hasan N.A."/>
            <person name="Reischl U."/>
            <person name="Sanchez S."/>
        </authorList>
    </citation>
    <scope>NUCLEOTIDE SEQUENCE [LARGE SCALE GENOMIC DNA]</scope>
    <source>
        <strain evidence="4 5">15515</strain>
    </source>
</reference>
<dbReference type="RefSeq" id="WP_070948125.1">
    <property type="nucleotide sequence ID" value="NZ_MLIQ01000049.1"/>
</dbReference>
<dbReference type="Proteomes" id="UP000180043">
    <property type="component" value="Unassembled WGS sequence"/>
</dbReference>
<organism evidence="4 5">
    <name type="scientific">Mycobacteroides chelonae</name>
    <name type="common">Mycobacterium chelonae</name>
    <dbReference type="NCBI Taxonomy" id="1774"/>
    <lineage>
        <taxon>Bacteria</taxon>
        <taxon>Bacillati</taxon>
        <taxon>Actinomycetota</taxon>
        <taxon>Actinomycetes</taxon>
        <taxon>Mycobacteriales</taxon>
        <taxon>Mycobacteriaceae</taxon>
        <taxon>Mycobacteroides</taxon>
    </lineage>
</organism>
<sequence>MTAQTTAARTGITLTDTVTLPLEIVTATVAVLANRGGGKSSVAHLMVERMFGADLPVVVLDVKGDWWGIRSSADGAGQGLPFVIFGGDHGDVPLEPTAGELLADLIVDHRVPAVLDLSHMSKTQARNFATAFAERLYRRNRDPLHVVIEEADVLVPQRVTAGEARLLGAMEDLAKRGRHRGIGLSILTQRPQEVAKSVLDLMETVVLLRMSGPRSIKAVQDWISVNADQDDATVRDVISSLPALPVGHGWVWSPGFLRILQRTTFPKFNTFDSHATPAPRQSRVVPKVRAEIDLDTLGAEIAATRDRARDTDARTLSTVNAALRADLAAANERVDAATAQLADQGRQISELHAQVVELESRVQVDVAAATTTLRQAAGLIGTALDALTTTGPLSTALTPTLATPTPATPTPAPASIPAATQPLNQPRRRASTPNGVDPKFNAGVNRMIIALARMAPLRLTKTQWSTVSGIKHTGGTWTTYLSRLRQAGFVDQNHAGFTLTDAGWSYLGERPAPMTANELQQHFLSILRKGAGRMLEAIMAAYPRGLTRTQIADAAEIASTGGTFTTYLSDLTRNGLIEKQGNLYVATDVLMKGADMEIESPRADW</sequence>
<dbReference type="InterPro" id="IPR002789">
    <property type="entry name" value="HerA_central"/>
</dbReference>